<dbReference type="Proteomes" id="UP000198815">
    <property type="component" value="Unassembled WGS sequence"/>
</dbReference>
<organism evidence="1 2">
    <name type="scientific">Propionibacterium cyclohexanicum</name>
    <dbReference type="NCBI Taxonomy" id="64702"/>
    <lineage>
        <taxon>Bacteria</taxon>
        <taxon>Bacillati</taxon>
        <taxon>Actinomycetota</taxon>
        <taxon>Actinomycetes</taxon>
        <taxon>Propionibacteriales</taxon>
        <taxon>Propionibacteriaceae</taxon>
        <taxon>Propionibacterium</taxon>
    </lineage>
</organism>
<dbReference type="AlphaFoldDB" id="A0A1H9TLY4"/>
<sequence length="225" mass="24472">MNPAMRTAPYWRVGALPQRVPRRVLMLPGVRYSCERPLLSWCAAIAHQHGWWVQQAWWSLGPESNNESVVGRALDLLDAQAPDAAHTLVIAKSMGTRAGATASERGWDGIWLTPLLEDVGVREALVGYRGNCLLVGGGADHHWTPPPGRVDELFGVPGGLASSGPAEKPAHPLYACAAADRRAQRWVQVDGANHSLEVPGDWRASLAVQRTVLEIVDRFVATIEI</sequence>
<evidence type="ECO:0000313" key="1">
    <source>
        <dbReference type="EMBL" id="SER98205.1"/>
    </source>
</evidence>
<reference evidence="1 2" key="1">
    <citation type="submission" date="2016-10" db="EMBL/GenBank/DDBJ databases">
        <authorList>
            <person name="de Groot N.N."/>
        </authorList>
    </citation>
    <scope>NUCLEOTIDE SEQUENCE [LARGE SCALE GENOMIC DNA]</scope>
    <source>
        <strain evidence="1 2">DSM 16859</strain>
    </source>
</reference>
<evidence type="ECO:0008006" key="3">
    <source>
        <dbReference type="Google" id="ProtNLM"/>
    </source>
</evidence>
<gene>
    <name evidence="1" type="ORF">SAMN05443377_1259</name>
</gene>
<proteinExistence type="predicted"/>
<accession>A0A1H9TLY4</accession>
<keyword evidence="2" id="KW-1185">Reference proteome</keyword>
<protein>
    <recommendedName>
        <fullName evidence="3">Alpha/beta hydrolase family protein</fullName>
    </recommendedName>
</protein>
<dbReference type="STRING" id="64702.SAMN05443377_1259"/>
<evidence type="ECO:0000313" key="2">
    <source>
        <dbReference type="Proteomes" id="UP000198815"/>
    </source>
</evidence>
<dbReference type="EMBL" id="FOGZ01000025">
    <property type="protein sequence ID" value="SER98205.1"/>
    <property type="molecule type" value="Genomic_DNA"/>
</dbReference>
<name>A0A1H9TLY4_9ACTN</name>